<feature type="region of interest" description="Disordered" evidence="1">
    <location>
        <begin position="147"/>
        <end position="167"/>
    </location>
</feature>
<dbReference type="EMBL" id="JBHSPX010000004">
    <property type="protein sequence ID" value="MFC6063983.1"/>
    <property type="molecule type" value="Genomic_DNA"/>
</dbReference>
<reference evidence="4" key="1">
    <citation type="journal article" date="2019" name="Int. J. Syst. Evol. Microbiol.">
        <title>The Global Catalogue of Microorganisms (GCM) 10K type strain sequencing project: providing services to taxonomists for standard genome sequencing and annotation.</title>
        <authorList>
            <consortium name="The Broad Institute Genomics Platform"/>
            <consortium name="The Broad Institute Genome Sequencing Center for Infectious Disease"/>
            <person name="Wu L."/>
            <person name="Ma J."/>
        </authorList>
    </citation>
    <scope>NUCLEOTIDE SEQUENCE [LARGE SCALE GENOMIC DNA]</scope>
    <source>
        <strain evidence="4">CGMCC 1.15180</strain>
    </source>
</reference>
<keyword evidence="4" id="KW-1185">Reference proteome</keyword>
<evidence type="ECO:0000259" key="2">
    <source>
        <dbReference type="Pfam" id="PF07508"/>
    </source>
</evidence>
<sequence length="167" mass="18457">MHPCIHSPRRQIPGTAYAAAHHVLGREPRIRWAAYPMGGRGPQAGVHRRLEDAEDSRMRLRWGPFAKVYKENDASAFNSARSSAPTERSTGLSCARSSGESAYAIAKRFNVEGIKPPEALTWSSNMINKMLRNPRYAGMVTYGGRRRGRLPATGAAYRPPAKAPGRR</sequence>
<name>A0ABW1ML34_9ACTN</name>
<dbReference type="RefSeq" id="WP_078648650.1">
    <property type="nucleotide sequence ID" value="NZ_JBHSPX010000004.1"/>
</dbReference>
<dbReference type="Gene3D" id="3.90.1750.20">
    <property type="entry name" value="Putative Large Serine Recombinase, Chain B, Domain 2"/>
    <property type="match status" value="1"/>
</dbReference>
<comment type="caution">
    <text evidence="3">The sequence shown here is derived from an EMBL/GenBank/DDBJ whole genome shotgun (WGS) entry which is preliminary data.</text>
</comment>
<dbReference type="InterPro" id="IPR038109">
    <property type="entry name" value="DNA_bind_recomb_sf"/>
</dbReference>
<dbReference type="Pfam" id="PF07508">
    <property type="entry name" value="Recombinase"/>
    <property type="match status" value="1"/>
</dbReference>
<gene>
    <name evidence="3" type="ORF">ACFP4F_15665</name>
</gene>
<protein>
    <submittedName>
        <fullName evidence="3">Recombinase family protein</fullName>
    </submittedName>
</protein>
<evidence type="ECO:0000313" key="4">
    <source>
        <dbReference type="Proteomes" id="UP001596139"/>
    </source>
</evidence>
<dbReference type="Proteomes" id="UP001596139">
    <property type="component" value="Unassembled WGS sequence"/>
</dbReference>
<organism evidence="3 4">
    <name type="scientific">Streptomyces ochraceiscleroticus</name>
    <dbReference type="NCBI Taxonomy" id="47761"/>
    <lineage>
        <taxon>Bacteria</taxon>
        <taxon>Bacillati</taxon>
        <taxon>Actinomycetota</taxon>
        <taxon>Actinomycetes</taxon>
        <taxon>Kitasatosporales</taxon>
        <taxon>Streptomycetaceae</taxon>
        <taxon>Streptomyces</taxon>
    </lineage>
</organism>
<accession>A0ABW1ML34</accession>
<evidence type="ECO:0000256" key="1">
    <source>
        <dbReference type="SAM" id="MobiDB-lite"/>
    </source>
</evidence>
<proteinExistence type="predicted"/>
<feature type="domain" description="Recombinase" evidence="2">
    <location>
        <begin position="98"/>
        <end position="146"/>
    </location>
</feature>
<evidence type="ECO:0000313" key="3">
    <source>
        <dbReference type="EMBL" id="MFC6063983.1"/>
    </source>
</evidence>
<dbReference type="InterPro" id="IPR011109">
    <property type="entry name" value="DNA_bind_recombinase_dom"/>
</dbReference>